<dbReference type="Pfam" id="PF03551">
    <property type="entry name" value="PadR"/>
    <property type="match status" value="1"/>
</dbReference>
<dbReference type="InterPro" id="IPR005149">
    <property type="entry name" value="Tscrpt_reg_PadR_N"/>
</dbReference>
<accession>A0ABQ6GD02</accession>
<dbReference type="PANTHER" id="PTHR43252">
    <property type="entry name" value="TRANSCRIPTIONAL REGULATOR YQJI"/>
    <property type="match status" value="1"/>
</dbReference>
<evidence type="ECO:0000259" key="1">
    <source>
        <dbReference type="Pfam" id="PF03551"/>
    </source>
</evidence>
<feature type="domain" description="Transcription regulator PadR N-terminal" evidence="1">
    <location>
        <begin position="7"/>
        <end position="84"/>
    </location>
</feature>
<dbReference type="Gene3D" id="1.10.10.10">
    <property type="entry name" value="Winged helix-like DNA-binding domain superfamily/Winged helix DNA-binding domain"/>
    <property type="match status" value="1"/>
</dbReference>
<gene>
    <name evidence="2" type="ORF">MU1_23050</name>
</gene>
<dbReference type="PANTHER" id="PTHR43252:SF7">
    <property type="entry name" value="TRANSCRIPTIONAL REGULATOR YQJI"/>
    <property type="match status" value="1"/>
</dbReference>
<dbReference type="EMBL" id="BSSQ01000010">
    <property type="protein sequence ID" value="GLX67960.1"/>
    <property type="molecule type" value="Genomic_DNA"/>
</dbReference>
<sequence length="205" mass="24142">MSMKMLILGLLMERDRHPYEIRQTIKQRNWNESFKLRDGSLYYAVDQLRDQELIEAAEIVAVPGENRPDKTIYRITEKGKSALDKLLYEQLNQVSYPQHPVFLALAFIRYGDQERIEQLLLKQLKACEERIKRMEVVLEIKGVFLPAGSQMMIKGFKRFGETEKEFLLELLEQARDGSLLKGPTWTLEQIEEYQKTHFTPQMSEE</sequence>
<dbReference type="RefSeq" id="WP_284238718.1">
    <property type="nucleotide sequence ID" value="NZ_BSSQ01000010.1"/>
</dbReference>
<keyword evidence="3" id="KW-1185">Reference proteome</keyword>
<dbReference type="InterPro" id="IPR036390">
    <property type="entry name" value="WH_DNA-bd_sf"/>
</dbReference>
<comment type="caution">
    <text evidence="2">The sequence shown here is derived from an EMBL/GenBank/DDBJ whole genome shotgun (WGS) entry which is preliminary data.</text>
</comment>
<evidence type="ECO:0000313" key="3">
    <source>
        <dbReference type="Proteomes" id="UP001157114"/>
    </source>
</evidence>
<organism evidence="2 3">
    <name type="scientific">Paenibacillus glycanilyticus</name>
    <dbReference type="NCBI Taxonomy" id="126569"/>
    <lineage>
        <taxon>Bacteria</taxon>
        <taxon>Bacillati</taxon>
        <taxon>Bacillota</taxon>
        <taxon>Bacilli</taxon>
        <taxon>Bacillales</taxon>
        <taxon>Paenibacillaceae</taxon>
        <taxon>Paenibacillus</taxon>
    </lineage>
</organism>
<proteinExistence type="predicted"/>
<dbReference type="Proteomes" id="UP001157114">
    <property type="component" value="Unassembled WGS sequence"/>
</dbReference>
<name>A0ABQ6GD02_9BACL</name>
<protein>
    <submittedName>
        <fullName evidence="2">Transcriptional regulator</fullName>
    </submittedName>
</protein>
<dbReference type="InterPro" id="IPR036388">
    <property type="entry name" value="WH-like_DNA-bd_sf"/>
</dbReference>
<reference evidence="2 3" key="1">
    <citation type="submission" date="2023-03" db="EMBL/GenBank/DDBJ databases">
        <title>Draft genome sequence of the bacteria which degrade cell wall of Tricholomamatutake.</title>
        <authorList>
            <person name="Konishi Y."/>
            <person name="Fukuta Y."/>
            <person name="Shirasaka N."/>
        </authorList>
    </citation>
    <scope>NUCLEOTIDE SEQUENCE [LARGE SCALE GENOMIC DNA]</scope>
    <source>
        <strain evidence="3">mu1</strain>
    </source>
</reference>
<evidence type="ECO:0000313" key="2">
    <source>
        <dbReference type="EMBL" id="GLX67960.1"/>
    </source>
</evidence>
<dbReference type="SUPFAM" id="SSF46785">
    <property type="entry name" value="Winged helix' DNA-binding domain"/>
    <property type="match status" value="1"/>
</dbReference>